<dbReference type="Proteomes" id="UP000029661">
    <property type="component" value="Chromosome"/>
</dbReference>
<dbReference type="AlphaFoldDB" id="A0A089ZUV3"/>
<evidence type="ECO:0000313" key="2">
    <source>
        <dbReference type="EMBL" id="CEL25184.1"/>
    </source>
</evidence>
<organism evidence="1 3">
    <name type="scientific">Methanobacterium formicicum</name>
    <dbReference type="NCBI Taxonomy" id="2162"/>
    <lineage>
        <taxon>Archaea</taxon>
        <taxon>Methanobacteriati</taxon>
        <taxon>Methanobacteriota</taxon>
        <taxon>Methanomada group</taxon>
        <taxon>Methanobacteria</taxon>
        <taxon>Methanobacteriales</taxon>
        <taxon>Methanobacteriaceae</taxon>
        <taxon>Methanobacterium</taxon>
    </lineage>
</organism>
<dbReference type="PIRSF" id="PIRSF006598">
    <property type="entry name" value="UCP006598"/>
    <property type="match status" value="1"/>
</dbReference>
<keyword evidence="4" id="KW-1185">Reference proteome</keyword>
<dbReference type="PATRIC" id="fig|2162.10.peg.1615"/>
<reference evidence="2" key="2">
    <citation type="submission" date="2014-09" db="EMBL/GenBank/DDBJ databases">
        <authorList>
            <person name="Bishop-Lilly K.A."/>
            <person name="Broomall S.M."/>
            <person name="Chain P.S."/>
            <person name="Chertkov O."/>
            <person name="Coyne S.R."/>
            <person name="Daligault H.E."/>
            <person name="Davenport K.W."/>
            <person name="Erkkila T."/>
            <person name="Frey K.G."/>
            <person name="Gibbons H.S."/>
            <person name="Gu W."/>
            <person name="Jaissle J."/>
            <person name="Johnson S.L."/>
            <person name="Koroleva G.I."/>
            <person name="Ladner J.T."/>
            <person name="Lo C.-C."/>
            <person name="Minogue T.D."/>
            <person name="Munk C."/>
            <person name="Palacios G.F."/>
            <person name="Redden C.L."/>
            <person name="Rosenzweig C.N."/>
            <person name="Scholz M.B."/>
            <person name="Teshima H."/>
            <person name="Xu Y."/>
        </authorList>
    </citation>
    <scope>NUCLEOTIDE SEQUENCE</scope>
    <source>
        <strain evidence="2">Mb9</strain>
    </source>
</reference>
<reference evidence="1" key="1">
    <citation type="submission" date="2013-12" db="EMBL/GenBank/DDBJ databases">
        <title>The complete genome sequence of Methanobacterium sp. BRM9.</title>
        <authorList>
            <consortium name="Pastoral Greenhouse Gas Research Consortium"/>
            <person name="Kelly W.J."/>
            <person name="Leahy S.C."/>
            <person name="Perry R."/>
            <person name="Li D."/>
            <person name="Altermann E."/>
            <person name="Lambie S.C."/>
            <person name="Attwood G.T."/>
        </authorList>
    </citation>
    <scope>NUCLEOTIDE SEQUENCE [LARGE SCALE GENOMIC DNA]</scope>
    <source>
        <strain evidence="1">BRM9</strain>
    </source>
</reference>
<dbReference type="STRING" id="2162.BRM9_0511"/>
<accession>A0A089ZUV3</accession>
<proteinExistence type="predicted"/>
<evidence type="ECO:0008006" key="5">
    <source>
        <dbReference type="Google" id="ProtNLM"/>
    </source>
</evidence>
<dbReference type="KEGG" id="mfc:BRM9_0511"/>
<name>A0A089ZUV3_METFO</name>
<evidence type="ECO:0000313" key="1">
    <source>
        <dbReference type="EMBL" id="AIS31334.1"/>
    </source>
</evidence>
<dbReference type="Pfam" id="PF09890">
    <property type="entry name" value="DUF2117"/>
    <property type="match status" value="1"/>
</dbReference>
<gene>
    <name evidence="1" type="ORF">BRM9_0511</name>
    <name evidence="2" type="ORF">MB9_1549</name>
</gene>
<evidence type="ECO:0000313" key="3">
    <source>
        <dbReference type="Proteomes" id="UP000029661"/>
    </source>
</evidence>
<evidence type="ECO:0000313" key="4">
    <source>
        <dbReference type="Proteomes" id="UP000062768"/>
    </source>
</evidence>
<dbReference type="EMBL" id="LN734822">
    <property type="protein sequence ID" value="CEL25184.1"/>
    <property type="molecule type" value="Genomic_DNA"/>
</dbReference>
<dbReference type="EMBL" id="CP006933">
    <property type="protein sequence ID" value="AIS31334.1"/>
    <property type="molecule type" value="Genomic_DNA"/>
</dbReference>
<dbReference type="Proteomes" id="UP000062768">
    <property type="component" value="Chromosome I"/>
</dbReference>
<sequence>MKKMKIGLVVHGPEIVDSGYALKFLKFLERYGTVKARLGGTMGRTAVIDANLEDKIDISHKLFPSQSVDKFSDEGSDVIFLINYGKSSVTGHAFGYKVYNNSTGHPPIVQMERPGEPDGSVVPWRDDLTPLAAEIATEMGLRLVSPEEIRNALFSQDPCQGTGQTICRKIAGVSPGENIFVNGIVIGKSTSSEVAIIAEEGIITQLIGGTLKKHGVEKLGPVELEKAIVKTGLLRKSRVKPRILKSEKSNTHFTIAYLSHAAEDIYKLKNADLVVTVGDDTTLVAADILYRFNVPIIGITDGDLDKVVEEGFKTEGSLIIEFESGWDDLVGEKIFSELFNHQESIEIENIENFKSKLLQIISNITSQYQVRYS</sequence>
<dbReference type="InterPro" id="IPR012032">
    <property type="entry name" value="UCP006598"/>
</dbReference>
<protein>
    <recommendedName>
        <fullName evidence="5">DUF2117 domain-containing protein</fullName>
    </recommendedName>
</protein>